<dbReference type="AlphaFoldDB" id="A0A0D2X571"/>
<protein>
    <recommendedName>
        <fullName evidence="3">SAM domain-containing protein</fullName>
    </recommendedName>
</protein>
<name>A0A0D2X571_CAPO3</name>
<dbReference type="Proteomes" id="UP000008743">
    <property type="component" value="Unassembled WGS sequence"/>
</dbReference>
<dbReference type="EMBL" id="KE346373">
    <property type="protein sequence ID" value="KJE97299.1"/>
    <property type="molecule type" value="Genomic_DNA"/>
</dbReference>
<dbReference type="SUPFAM" id="SSF47769">
    <property type="entry name" value="SAM/Pointed domain"/>
    <property type="match status" value="1"/>
</dbReference>
<organism evidence="1 2">
    <name type="scientific">Capsaspora owczarzaki (strain ATCC 30864)</name>
    <dbReference type="NCBI Taxonomy" id="595528"/>
    <lineage>
        <taxon>Eukaryota</taxon>
        <taxon>Filasterea</taxon>
        <taxon>Capsaspora</taxon>
    </lineage>
</organism>
<dbReference type="InParanoid" id="A0A0D2X571"/>
<evidence type="ECO:0000313" key="2">
    <source>
        <dbReference type="Proteomes" id="UP000008743"/>
    </source>
</evidence>
<reference evidence="2" key="1">
    <citation type="submission" date="2011-02" db="EMBL/GenBank/DDBJ databases">
        <title>The Genome Sequence of Capsaspora owczarzaki ATCC 30864.</title>
        <authorList>
            <person name="Russ C."/>
            <person name="Cuomo C."/>
            <person name="Burger G."/>
            <person name="Gray M.W."/>
            <person name="Holland P.W.H."/>
            <person name="King N."/>
            <person name="Lang F.B.F."/>
            <person name="Roger A.J."/>
            <person name="Ruiz-Trillo I."/>
            <person name="Young S.K."/>
            <person name="Zeng Q."/>
            <person name="Gargeya S."/>
            <person name="Alvarado L."/>
            <person name="Berlin A."/>
            <person name="Chapman S.B."/>
            <person name="Chen Z."/>
            <person name="Freedman E."/>
            <person name="Gellesch M."/>
            <person name="Goldberg J."/>
            <person name="Griggs A."/>
            <person name="Gujja S."/>
            <person name="Heilman E."/>
            <person name="Heiman D."/>
            <person name="Howarth C."/>
            <person name="Mehta T."/>
            <person name="Neiman D."/>
            <person name="Pearson M."/>
            <person name="Roberts A."/>
            <person name="Saif S."/>
            <person name="Shea T."/>
            <person name="Shenoy N."/>
            <person name="Sisk P."/>
            <person name="Stolte C."/>
            <person name="Sykes S."/>
            <person name="White J."/>
            <person name="Yandava C."/>
            <person name="Haas B."/>
            <person name="Nusbaum C."/>
            <person name="Birren B."/>
        </authorList>
    </citation>
    <scope>NUCLEOTIDE SEQUENCE</scope>
    <source>
        <strain evidence="2">ATCC 30864</strain>
    </source>
</reference>
<accession>A0A0D2X571</accession>
<dbReference type="InterPro" id="IPR013761">
    <property type="entry name" value="SAM/pointed_sf"/>
</dbReference>
<dbReference type="RefSeq" id="XP_004343604.1">
    <property type="nucleotide sequence ID" value="XM_004343554.1"/>
</dbReference>
<proteinExistence type="predicted"/>
<gene>
    <name evidence="1" type="ORF">CAOG_007730</name>
</gene>
<evidence type="ECO:0000313" key="1">
    <source>
        <dbReference type="EMBL" id="KJE97299.1"/>
    </source>
</evidence>
<evidence type="ECO:0008006" key="3">
    <source>
        <dbReference type="Google" id="ProtNLM"/>
    </source>
</evidence>
<keyword evidence="2" id="KW-1185">Reference proteome</keyword>
<dbReference type="Gene3D" id="1.10.150.50">
    <property type="entry name" value="Transcription Factor, Ets-1"/>
    <property type="match status" value="1"/>
</dbReference>
<sequence length="465" mass="51300">MVLLALRASYTQFILERSPERLLPAYGMAKTFCVSFQPCSCGEDRLPSALREPYEVIPILYACLENDTVCKQREVIDTLKRFGSVVHLQADCPQLGELVEKLLKIGSPEALWARFNLAFKSPAALLVPVAELQQFVSGDPTVLPSIITLGHQTAEAFQPTSTAGVLTPVDQNLSLPASVHNWTALHVQQWLFEGGFGQFTTGFADIDGERLLQLDRADLVLLAQPHANTKRFVLLQLDVDRLKREQATRDRTVVVVQPFKFTINKPRGLVQGQATLRATARSTIKVTLEVPLNKPDCFHVVADLSGSFELQGNESGLSRRWIMGGVDINDPQAILAAKSVACHLQPSISDGLGGPEPFAWRKTATENSVLWKTNNFCPSHSFSRAGSISTLTLNCLYTLPKVANPEARVVNLRIMFIQLLHDDDGHRYPVSAVEQAHHDGFALAIKLSELGHRDLRTSRVVSVQA</sequence>